<dbReference type="PANTHER" id="PTHR43261:SF1">
    <property type="entry name" value="RIBOSOME-RELEASING FACTOR 2, MITOCHONDRIAL"/>
    <property type="match status" value="1"/>
</dbReference>
<dbReference type="Gene3D" id="3.30.70.240">
    <property type="match status" value="1"/>
</dbReference>
<dbReference type="SUPFAM" id="SSF54211">
    <property type="entry name" value="Ribosomal protein S5 domain 2-like"/>
    <property type="match status" value="1"/>
</dbReference>
<dbReference type="PROSITE" id="PS51722">
    <property type="entry name" value="G_TR_2"/>
    <property type="match status" value="1"/>
</dbReference>
<dbReference type="Pfam" id="PF00679">
    <property type="entry name" value="EFG_C"/>
    <property type="match status" value="1"/>
</dbReference>
<dbReference type="InterPro" id="IPR014721">
    <property type="entry name" value="Ribsml_uS5_D2-typ_fold_subgr"/>
</dbReference>
<sequence>MTGKDIVRRRNVGIFAHVDAGKTTTTEHMLFVSGRTRALGSVDAGTAMTDSLEVEKERGISVRAATTSFSWRDTNINLVDTPGHVDFLSEVERSLRVMDGAVLIVSAVEGVQAQTEMIWSALRKLRIPTIIYINKMDRIGADKEAVLRDIRSYLTPDLIEVQHPVGSEQQFAGAVDLWGADAAEGDRTALVEAIAERDEQLLQRYISGEAEDWKSHAASMAKRAELFPVMYGASGKGIGVTQLMDAVIDYLPEPGGNAQAPLSGIVFKIERDKTMGRMAFVRLYEGTMRNRDVIRNHMQNIEEKVTQIRKVEGNRSEDLGLLEAGDIAAVCGMSHVRISDIIGDPDAVPEEVRLAVPLLTVQAHWAEQQQYPAVVAALQELSDEDPLLDVQWLQDERELHVKVMGPIQLEILTTVLENRYGLQVKFGQPSVIYKETLSQPGEGYIAYLMPKPCWAILRFRMEPGERGSGLQYEAFVRSEDLLPQYQNEVARRVPEALQQGLKGWEVVDLKVTLVEGQHHVWHTHPLDFVIATPMAIMNGLASVGTKLLEPVLNFRIVVPEESGGRVMNDIVLMRGTFEAPMLQGDRLVIEGRVPAATSLEYSMELNSLTKGRGTMATFFAGYEECPADVSAERTRRGVNPLDQSKYILSARKALQG</sequence>
<dbReference type="InterPro" id="IPR053905">
    <property type="entry name" value="EF-G-like_DII"/>
</dbReference>
<dbReference type="Pfam" id="PF03764">
    <property type="entry name" value="EFG_IV"/>
    <property type="match status" value="1"/>
</dbReference>
<evidence type="ECO:0000313" key="8">
    <source>
        <dbReference type="Proteomes" id="UP001157114"/>
    </source>
</evidence>
<dbReference type="Gene3D" id="3.30.230.10">
    <property type="match status" value="1"/>
</dbReference>
<organism evidence="7 8">
    <name type="scientific">Paenibacillus glycanilyticus</name>
    <dbReference type="NCBI Taxonomy" id="126569"/>
    <lineage>
        <taxon>Bacteria</taxon>
        <taxon>Bacillati</taxon>
        <taxon>Bacillota</taxon>
        <taxon>Bacilli</taxon>
        <taxon>Bacillales</taxon>
        <taxon>Paenibacillaceae</taxon>
        <taxon>Paenibacillus</taxon>
    </lineage>
</organism>
<dbReference type="InterPro" id="IPR035650">
    <property type="entry name" value="Tet_C"/>
</dbReference>
<keyword evidence="5" id="KW-0046">Antibiotic resistance</keyword>
<dbReference type="SUPFAM" id="SSF54980">
    <property type="entry name" value="EF-G C-terminal domain-like"/>
    <property type="match status" value="2"/>
</dbReference>
<evidence type="ECO:0000259" key="6">
    <source>
        <dbReference type="PROSITE" id="PS51722"/>
    </source>
</evidence>
<keyword evidence="4" id="KW-0342">GTP-binding</keyword>
<feature type="domain" description="Tr-type G" evidence="6">
    <location>
        <begin position="7"/>
        <end position="255"/>
    </location>
</feature>
<dbReference type="InterPro" id="IPR009000">
    <property type="entry name" value="Transl_B-barrel_sf"/>
</dbReference>
<dbReference type="InterPro" id="IPR005517">
    <property type="entry name" value="Transl_elong_EFG/EF2_IV"/>
</dbReference>
<evidence type="ECO:0000256" key="1">
    <source>
        <dbReference type="ARBA" id="ARBA00003987"/>
    </source>
</evidence>
<dbReference type="SMART" id="SM00838">
    <property type="entry name" value="EFG_C"/>
    <property type="match status" value="1"/>
</dbReference>
<dbReference type="CDD" id="cd03711">
    <property type="entry name" value="Tet_C"/>
    <property type="match status" value="1"/>
</dbReference>
<dbReference type="EMBL" id="BSSQ01000016">
    <property type="protein sequence ID" value="GLX70013.1"/>
    <property type="molecule type" value="Genomic_DNA"/>
</dbReference>
<comment type="function">
    <text evidence="1">Abolishes the inhibitory effect of tetracyclin on protein synthesis by a non-covalent modification of the ribosomes.</text>
</comment>
<evidence type="ECO:0000256" key="3">
    <source>
        <dbReference type="ARBA" id="ARBA00022917"/>
    </source>
</evidence>
<evidence type="ECO:0000256" key="4">
    <source>
        <dbReference type="ARBA" id="ARBA00023134"/>
    </source>
</evidence>
<dbReference type="InterPro" id="IPR000795">
    <property type="entry name" value="T_Tr_GTP-bd_dom"/>
</dbReference>
<keyword evidence="2" id="KW-0547">Nucleotide-binding</keyword>
<dbReference type="Pfam" id="PF14492">
    <property type="entry name" value="EFG_III"/>
    <property type="match status" value="1"/>
</dbReference>
<dbReference type="InterPro" id="IPR041095">
    <property type="entry name" value="EFG_II"/>
</dbReference>
<dbReference type="InterPro" id="IPR020568">
    <property type="entry name" value="Ribosomal_Su5_D2-typ_SF"/>
</dbReference>
<dbReference type="PANTHER" id="PTHR43261">
    <property type="entry name" value="TRANSLATION ELONGATION FACTOR G-RELATED"/>
    <property type="match status" value="1"/>
</dbReference>
<reference evidence="7 8" key="1">
    <citation type="submission" date="2023-03" db="EMBL/GenBank/DDBJ databases">
        <title>Draft genome sequence of the bacteria which degrade cell wall of Tricholomamatutake.</title>
        <authorList>
            <person name="Konishi Y."/>
            <person name="Fukuta Y."/>
            <person name="Shirasaka N."/>
        </authorList>
    </citation>
    <scope>NUCLEOTIDE SEQUENCE [LARGE SCALE GENOMIC DNA]</scope>
    <source>
        <strain evidence="8">mu1</strain>
    </source>
</reference>
<dbReference type="PRINTS" id="PR00315">
    <property type="entry name" value="ELONGATNFCT"/>
</dbReference>
<dbReference type="Pfam" id="PF00009">
    <property type="entry name" value="GTP_EFTU"/>
    <property type="match status" value="1"/>
</dbReference>
<dbReference type="Pfam" id="PF22042">
    <property type="entry name" value="EF-G_D2"/>
    <property type="match status" value="1"/>
</dbReference>
<dbReference type="Gene3D" id="2.40.30.10">
    <property type="entry name" value="Translation factors"/>
    <property type="match status" value="1"/>
</dbReference>
<dbReference type="InterPro" id="IPR031157">
    <property type="entry name" value="G_TR_CS"/>
</dbReference>
<dbReference type="SMART" id="SM00889">
    <property type="entry name" value="EFG_IV"/>
    <property type="match status" value="1"/>
</dbReference>
<protein>
    <submittedName>
        <fullName evidence="7">Tetracycline resistance protein</fullName>
    </submittedName>
</protein>
<evidence type="ECO:0000256" key="5">
    <source>
        <dbReference type="ARBA" id="ARBA00023251"/>
    </source>
</evidence>
<dbReference type="Gene3D" id="3.30.70.870">
    <property type="entry name" value="Elongation Factor G (Translational Gtpase), domain 3"/>
    <property type="match status" value="1"/>
</dbReference>
<dbReference type="InterPro" id="IPR027417">
    <property type="entry name" value="P-loop_NTPase"/>
</dbReference>
<proteinExistence type="predicted"/>
<accession>A0ABQ6GID1</accession>
<gene>
    <name evidence="7" type="primary">tetP/tetQ</name>
    <name evidence="7" type="ORF">MU1_43590</name>
</gene>
<dbReference type="PRINTS" id="PR01037">
    <property type="entry name" value="TCRTETOQM"/>
</dbReference>
<evidence type="ECO:0000256" key="2">
    <source>
        <dbReference type="ARBA" id="ARBA00022741"/>
    </source>
</evidence>
<dbReference type="Gene3D" id="3.40.50.300">
    <property type="entry name" value="P-loop containing nucleotide triphosphate hydrolases"/>
    <property type="match status" value="1"/>
</dbReference>
<comment type="caution">
    <text evidence="7">The sequence shown here is derived from an EMBL/GenBank/DDBJ whole genome shotgun (WGS) entry which is preliminary data.</text>
</comment>
<name>A0ABQ6GID1_9BACL</name>
<keyword evidence="3" id="KW-0648">Protein biosynthesis</keyword>
<evidence type="ECO:0000313" key="7">
    <source>
        <dbReference type="EMBL" id="GLX70013.1"/>
    </source>
</evidence>
<dbReference type="InterPro" id="IPR000640">
    <property type="entry name" value="EFG_V-like"/>
</dbReference>
<dbReference type="NCBIfam" id="TIGR00231">
    <property type="entry name" value="small_GTP"/>
    <property type="match status" value="1"/>
</dbReference>
<dbReference type="InterPro" id="IPR005225">
    <property type="entry name" value="Small_GTP-bd"/>
</dbReference>
<dbReference type="SUPFAM" id="SSF50447">
    <property type="entry name" value="Translation proteins"/>
    <property type="match status" value="1"/>
</dbReference>
<keyword evidence="8" id="KW-1185">Reference proteome</keyword>
<dbReference type="SUPFAM" id="SSF52540">
    <property type="entry name" value="P-loop containing nucleoside triphosphate hydrolases"/>
    <property type="match status" value="1"/>
</dbReference>
<dbReference type="InterPro" id="IPR035647">
    <property type="entry name" value="EFG_III/V"/>
</dbReference>
<dbReference type="RefSeq" id="WP_284240771.1">
    <property type="nucleotide sequence ID" value="NZ_BSSQ01000016.1"/>
</dbReference>
<dbReference type="Proteomes" id="UP001157114">
    <property type="component" value="Unassembled WGS sequence"/>
</dbReference>
<dbReference type="PROSITE" id="PS00301">
    <property type="entry name" value="G_TR_1"/>
    <property type="match status" value="1"/>
</dbReference>